<comment type="caution">
    <text evidence="1">The sequence shown here is derived from an EMBL/GenBank/DDBJ whole genome shotgun (WGS) entry which is preliminary data.</text>
</comment>
<accession>A0ABW2Z264</accession>
<sequence>MATFKARLDIIGINPFVFVPQDILLALFTEAGKDMGHIPVCGLVNGKPFEQTLLRYEGEWRLYINTTMLSHSPKRIGEILEVSIDIDKRDRTLYPHPDLTEALSRNKEAEAVFNSLPPSRRKEIIRYIASLKTSESRAKNIQLAIGFLLGKNRFMARDKP</sequence>
<protein>
    <submittedName>
        <fullName evidence="1">YdeI/OmpD-associated family protein</fullName>
    </submittedName>
</protein>
<gene>
    <name evidence="1" type="ORF">ACFQZS_15755</name>
</gene>
<organism evidence="1 2">
    <name type="scientific">Mucilaginibacter calamicampi</name>
    <dbReference type="NCBI Taxonomy" id="1302352"/>
    <lineage>
        <taxon>Bacteria</taxon>
        <taxon>Pseudomonadati</taxon>
        <taxon>Bacteroidota</taxon>
        <taxon>Sphingobacteriia</taxon>
        <taxon>Sphingobacteriales</taxon>
        <taxon>Sphingobacteriaceae</taxon>
        <taxon>Mucilaginibacter</taxon>
    </lineage>
</organism>
<dbReference type="Pfam" id="PF13376">
    <property type="entry name" value="OmdA"/>
    <property type="match status" value="1"/>
</dbReference>
<keyword evidence="2" id="KW-1185">Reference proteome</keyword>
<dbReference type="EMBL" id="JBHTHU010000021">
    <property type="protein sequence ID" value="MFD0751608.1"/>
    <property type="molecule type" value="Genomic_DNA"/>
</dbReference>
<name>A0ABW2Z264_9SPHI</name>
<evidence type="ECO:0000313" key="1">
    <source>
        <dbReference type="EMBL" id="MFD0751608.1"/>
    </source>
</evidence>
<reference evidence="2" key="1">
    <citation type="journal article" date="2019" name="Int. J. Syst. Evol. Microbiol.">
        <title>The Global Catalogue of Microorganisms (GCM) 10K type strain sequencing project: providing services to taxonomists for standard genome sequencing and annotation.</title>
        <authorList>
            <consortium name="The Broad Institute Genomics Platform"/>
            <consortium name="The Broad Institute Genome Sequencing Center for Infectious Disease"/>
            <person name="Wu L."/>
            <person name="Ma J."/>
        </authorList>
    </citation>
    <scope>NUCLEOTIDE SEQUENCE [LARGE SCALE GENOMIC DNA]</scope>
    <source>
        <strain evidence="2">CCUG 63418</strain>
    </source>
</reference>
<proteinExistence type="predicted"/>
<dbReference type="SUPFAM" id="SSF141694">
    <property type="entry name" value="AF2212/PG0164-like"/>
    <property type="match status" value="1"/>
</dbReference>
<dbReference type="RefSeq" id="WP_377101894.1">
    <property type="nucleotide sequence ID" value="NZ_JBHTHU010000021.1"/>
</dbReference>
<dbReference type="Proteomes" id="UP001596958">
    <property type="component" value="Unassembled WGS sequence"/>
</dbReference>
<evidence type="ECO:0000313" key="2">
    <source>
        <dbReference type="Proteomes" id="UP001596958"/>
    </source>
</evidence>